<feature type="region of interest" description="Disordered" evidence="1">
    <location>
        <begin position="255"/>
        <end position="296"/>
    </location>
</feature>
<protein>
    <submittedName>
        <fullName evidence="2">Uncharacterized protein</fullName>
    </submittedName>
</protein>
<name>A0ABQ9G6Z6_9NEOP</name>
<feature type="region of interest" description="Disordered" evidence="1">
    <location>
        <begin position="1"/>
        <end position="22"/>
    </location>
</feature>
<comment type="caution">
    <text evidence="2">The sequence shown here is derived from an EMBL/GenBank/DDBJ whole genome shotgun (WGS) entry which is preliminary data.</text>
</comment>
<dbReference type="Proteomes" id="UP001159363">
    <property type="component" value="Chromosome 14"/>
</dbReference>
<proteinExistence type="predicted"/>
<evidence type="ECO:0000313" key="3">
    <source>
        <dbReference type="Proteomes" id="UP001159363"/>
    </source>
</evidence>
<keyword evidence="3" id="KW-1185">Reference proteome</keyword>
<accession>A0ABQ9G6Z6</accession>
<evidence type="ECO:0000256" key="1">
    <source>
        <dbReference type="SAM" id="MobiDB-lite"/>
    </source>
</evidence>
<gene>
    <name evidence="2" type="ORF">PR048_032039</name>
</gene>
<reference evidence="2 3" key="1">
    <citation type="submission" date="2023-02" db="EMBL/GenBank/DDBJ databases">
        <title>LHISI_Scaffold_Assembly.</title>
        <authorList>
            <person name="Stuart O.P."/>
            <person name="Cleave R."/>
            <person name="Magrath M.J.L."/>
            <person name="Mikheyev A.S."/>
        </authorList>
    </citation>
    <scope>NUCLEOTIDE SEQUENCE [LARGE SCALE GENOMIC DNA]</scope>
    <source>
        <strain evidence="2">Daus_M_001</strain>
        <tissue evidence="2">Leg muscle</tissue>
    </source>
</reference>
<organism evidence="2 3">
    <name type="scientific">Dryococelus australis</name>
    <dbReference type="NCBI Taxonomy" id="614101"/>
    <lineage>
        <taxon>Eukaryota</taxon>
        <taxon>Metazoa</taxon>
        <taxon>Ecdysozoa</taxon>
        <taxon>Arthropoda</taxon>
        <taxon>Hexapoda</taxon>
        <taxon>Insecta</taxon>
        <taxon>Pterygota</taxon>
        <taxon>Neoptera</taxon>
        <taxon>Polyneoptera</taxon>
        <taxon>Phasmatodea</taxon>
        <taxon>Verophasmatodea</taxon>
        <taxon>Anareolatae</taxon>
        <taxon>Phasmatidae</taxon>
        <taxon>Eurycanthinae</taxon>
        <taxon>Dryococelus</taxon>
    </lineage>
</organism>
<feature type="compositionally biased region" description="Basic and acidic residues" evidence="1">
    <location>
        <begin position="265"/>
        <end position="279"/>
    </location>
</feature>
<evidence type="ECO:0000313" key="2">
    <source>
        <dbReference type="EMBL" id="KAJ8868230.1"/>
    </source>
</evidence>
<feature type="compositionally biased region" description="Polar residues" evidence="1">
    <location>
        <begin position="9"/>
        <end position="21"/>
    </location>
</feature>
<sequence>MAAPRLQLRLSNPLSQSQPNPTIDRYYTKDRQAWLPYIFTHRNKLETSGLVLRGQLTIPSSSVDHLWQGASVDERVACLPPTKAIRVRSPARSLQTLACSNRAGRCRWSASFVGDLPFPPSVHSGLNHPQRLLRPRCLKSLHTLICGSSGPHAAVVHCVMKATKPSVTTKRHDAERAIGSCLQVPILEMCLHLISLEVIPQHHSRSSPEKQSKFWHSTQHMNHTDHIDQHGHIIHSDHILRTERSNSIEAAIRKDHISHTVQTTHTDRNEQSIHTDRTSHNKHAGHTKTDLPANRT</sequence>
<dbReference type="EMBL" id="JARBHB010000015">
    <property type="protein sequence ID" value="KAJ8868230.1"/>
    <property type="molecule type" value="Genomic_DNA"/>
</dbReference>